<accession>A0ACB8T7C6</accession>
<gene>
    <name evidence="1" type="ORF">BV25DRAFT_1869573</name>
</gene>
<reference evidence="1" key="1">
    <citation type="submission" date="2021-03" db="EMBL/GenBank/DDBJ databases">
        <authorList>
            <consortium name="DOE Joint Genome Institute"/>
            <person name="Ahrendt S."/>
            <person name="Looney B.P."/>
            <person name="Miyauchi S."/>
            <person name="Morin E."/>
            <person name="Drula E."/>
            <person name="Courty P.E."/>
            <person name="Chicoki N."/>
            <person name="Fauchery L."/>
            <person name="Kohler A."/>
            <person name="Kuo A."/>
            <person name="Labutti K."/>
            <person name="Pangilinan J."/>
            <person name="Lipzen A."/>
            <person name="Riley R."/>
            <person name="Andreopoulos W."/>
            <person name="He G."/>
            <person name="Johnson J."/>
            <person name="Barry K.W."/>
            <person name="Grigoriev I.V."/>
            <person name="Nagy L."/>
            <person name="Hibbett D."/>
            <person name="Henrissat B."/>
            <person name="Matheny P.B."/>
            <person name="Labbe J."/>
            <person name="Martin F."/>
        </authorList>
    </citation>
    <scope>NUCLEOTIDE SEQUENCE</scope>
    <source>
        <strain evidence="1">HHB10654</strain>
    </source>
</reference>
<proteinExistence type="predicted"/>
<organism evidence="1 2">
    <name type="scientific">Artomyces pyxidatus</name>
    <dbReference type="NCBI Taxonomy" id="48021"/>
    <lineage>
        <taxon>Eukaryota</taxon>
        <taxon>Fungi</taxon>
        <taxon>Dikarya</taxon>
        <taxon>Basidiomycota</taxon>
        <taxon>Agaricomycotina</taxon>
        <taxon>Agaricomycetes</taxon>
        <taxon>Russulales</taxon>
        <taxon>Auriscalpiaceae</taxon>
        <taxon>Artomyces</taxon>
    </lineage>
</organism>
<comment type="caution">
    <text evidence="1">The sequence shown here is derived from an EMBL/GenBank/DDBJ whole genome shotgun (WGS) entry which is preliminary data.</text>
</comment>
<reference evidence="1" key="2">
    <citation type="journal article" date="2022" name="New Phytol.">
        <title>Evolutionary transition to the ectomycorrhizal habit in the genomes of a hyperdiverse lineage of mushroom-forming fungi.</title>
        <authorList>
            <person name="Looney B."/>
            <person name="Miyauchi S."/>
            <person name="Morin E."/>
            <person name="Drula E."/>
            <person name="Courty P.E."/>
            <person name="Kohler A."/>
            <person name="Kuo A."/>
            <person name="LaButti K."/>
            <person name="Pangilinan J."/>
            <person name="Lipzen A."/>
            <person name="Riley R."/>
            <person name="Andreopoulos W."/>
            <person name="He G."/>
            <person name="Johnson J."/>
            <person name="Nolan M."/>
            <person name="Tritt A."/>
            <person name="Barry K.W."/>
            <person name="Grigoriev I.V."/>
            <person name="Nagy L.G."/>
            <person name="Hibbett D."/>
            <person name="Henrissat B."/>
            <person name="Matheny P.B."/>
            <person name="Labbe J."/>
            <person name="Martin F.M."/>
        </authorList>
    </citation>
    <scope>NUCLEOTIDE SEQUENCE</scope>
    <source>
        <strain evidence="1">HHB10654</strain>
    </source>
</reference>
<evidence type="ECO:0000313" key="1">
    <source>
        <dbReference type="EMBL" id="KAI0064165.1"/>
    </source>
</evidence>
<name>A0ACB8T7C6_9AGAM</name>
<evidence type="ECO:0000313" key="2">
    <source>
        <dbReference type="Proteomes" id="UP000814140"/>
    </source>
</evidence>
<dbReference type="EMBL" id="MU277200">
    <property type="protein sequence ID" value="KAI0064165.1"/>
    <property type="molecule type" value="Genomic_DNA"/>
</dbReference>
<sequence length="106" mass="11642">MGWFDSDSNEAQSYDQYQSAPRKADLSHELIAGAVSFEAAREYEKHCAANGKPGSHAEAKEILAGITGSIFDREAETHGLDWIDKEKAKHDAKKNAEQALNNSGDY</sequence>
<keyword evidence="2" id="KW-1185">Reference proteome</keyword>
<dbReference type="Proteomes" id="UP000814140">
    <property type="component" value="Unassembled WGS sequence"/>
</dbReference>
<protein>
    <submittedName>
        <fullName evidence="1">Uncharacterized protein</fullName>
    </submittedName>
</protein>